<protein>
    <submittedName>
        <fullName evidence="2">Uncharacterized protein</fullName>
    </submittedName>
</protein>
<accession>M0MK94</accession>
<dbReference type="EMBL" id="AOMD01000015">
    <property type="protein sequence ID" value="EMA46102.1"/>
    <property type="molecule type" value="Genomic_DNA"/>
</dbReference>
<sequence>MVQLGRTFSVVLQIGQSDIGHLVPGWILSEESIEATARTLRMSTLLTESPIGVVRVAVVGVDLRHRNRYPGVAPTTPHAGRPVHRARRP</sequence>
<reference evidence="2 3" key="1">
    <citation type="journal article" date="2014" name="PLoS Genet.">
        <title>Phylogenetically driven sequencing of extremely halophilic archaea reveals strategies for static and dynamic osmo-response.</title>
        <authorList>
            <person name="Becker E.A."/>
            <person name="Seitzer P.M."/>
            <person name="Tritt A."/>
            <person name="Larsen D."/>
            <person name="Krusor M."/>
            <person name="Yao A.I."/>
            <person name="Wu D."/>
            <person name="Madern D."/>
            <person name="Eisen J.A."/>
            <person name="Darling A.E."/>
            <person name="Facciotti M.T."/>
        </authorList>
    </citation>
    <scope>NUCLEOTIDE SEQUENCE [LARGE SCALE GENOMIC DNA]</scope>
    <source>
        <strain evidence="2 3">DSM 5350</strain>
    </source>
</reference>
<gene>
    <name evidence="2" type="ORF">C449_05337</name>
</gene>
<dbReference type="AlphaFoldDB" id="M0MK94"/>
<comment type="caution">
    <text evidence="2">The sequence shown here is derived from an EMBL/GenBank/DDBJ whole genome shotgun (WGS) entry which is preliminary data.</text>
</comment>
<dbReference type="InParanoid" id="M0MK94"/>
<dbReference type="Proteomes" id="UP000011669">
    <property type="component" value="Unassembled WGS sequence"/>
</dbReference>
<feature type="region of interest" description="Disordered" evidence="1">
    <location>
        <begin position="69"/>
        <end position="89"/>
    </location>
</feature>
<evidence type="ECO:0000313" key="2">
    <source>
        <dbReference type="EMBL" id="EMA46102.1"/>
    </source>
</evidence>
<name>M0MK94_9EURY</name>
<keyword evidence="3" id="KW-1185">Reference proteome</keyword>
<organism evidence="2 3">
    <name type="scientific">Halococcus saccharolyticus DSM 5350</name>
    <dbReference type="NCBI Taxonomy" id="1227455"/>
    <lineage>
        <taxon>Archaea</taxon>
        <taxon>Methanobacteriati</taxon>
        <taxon>Methanobacteriota</taxon>
        <taxon>Stenosarchaea group</taxon>
        <taxon>Halobacteria</taxon>
        <taxon>Halobacteriales</taxon>
        <taxon>Halococcaceae</taxon>
        <taxon>Halococcus</taxon>
    </lineage>
</organism>
<evidence type="ECO:0000313" key="3">
    <source>
        <dbReference type="Proteomes" id="UP000011669"/>
    </source>
</evidence>
<dbReference type="STRING" id="1227455.C449_05337"/>
<evidence type="ECO:0000256" key="1">
    <source>
        <dbReference type="SAM" id="MobiDB-lite"/>
    </source>
</evidence>
<proteinExistence type="predicted"/>